<keyword evidence="3 4" id="KW-0694">RNA-binding</keyword>
<dbReference type="GO" id="GO:0005739">
    <property type="term" value="C:mitochondrion"/>
    <property type="evidence" value="ECO:0007669"/>
    <property type="project" value="UniProtKB-ARBA"/>
</dbReference>
<dbReference type="CDD" id="cd05398">
    <property type="entry name" value="NT_ClassII-CCAase"/>
    <property type="match status" value="1"/>
</dbReference>
<dbReference type="PANTHER" id="PTHR13734">
    <property type="entry name" value="TRNA-NUCLEOTIDYLTRANSFERASE"/>
    <property type="match status" value="1"/>
</dbReference>
<dbReference type="PANTHER" id="PTHR13734:SF5">
    <property type="entry name" value="CCA TRNA NUCLEOTIDYLTRANSFERASE, MITOCHONDRIAL"/>
    <property type="match status" value="1"/>
</dbReference>
<dbReference type="GO" id="GO:0052927">
    <property type="term" value="F:CC tRNA cytidylyltransferase activity"/>
    <property type="evidence" value="ECO:0007669"/>
    <property type="project" value="TreeGrafter"/>
</dbReference>
<dbReference type="Gene3D" id="3.30.460.10">
    <property type="entry name" value="Beta Polymerase, domain 2"/>
    <property type="match status" value="1"/>
</dbReference>
<dbReference type="InterPro" id="IPR043519">
    <property type="entry name" value="NT_sf"/>
</dbReference>
<dbReference type="Gene3D" id="1.10.3090.10">
    <property type="entry name" value="cca-adding enzyme, domain 2"/>
    <property type="match status" value="1"/>
</dbReference>
<organism evidence="6 7">
    <name type="scientific">Pholiota conissans</name>
    <dbReference type="NCBI Taxonomy" id="109636"/>
    <lineage>
        <taxon>Eukaryota</taxon>
        <taxon>Fungi</taxon>
        <taxon>Dikarya</taxon>
        <taxon>Basidiomycota</taxon>
        <taxon>Agaricomycotina</taxon>
        <taxon>Agaricomycetes</taxon>
        <taxon>Agaricomycetidae</taxon>
        <taxon>Agaricales</taxon>
        <taxon>Agaricineae</taxon>
        <taxon>Strophariaceae</taxon>
        <taxon>Pholiota</taxon>
    </lineage>
</organism>
<accession>A0A9P5YIZ2</accession>
<feature type="domain" description="Poly A polymerase head" evidence="5">
    <location>
        <begin position="48"/>
        <end position="187"/>
    </location>
</feature>
<evidence type="ECO:0000259" key="5">
    <source>
        <dbReference type="Pfam" id="PF01743"/>
    </source>
</evidence>
<dbReference type="FunFam" id="3.30.460.10:FF:000019">
    <property type="entry name" value="tRNA nucleotidyltransferase cca2"/>
    <property type="match status" value="1"/>
</dbReference>
<evidence type="ECO:0000313" key="7">
    <source>
        <dbReference type="Proteomes" id="UP000807469"/>
    </source>
</evidence>
<dbReference type="GO" id="GO:0003723">
    <property type="term" value="F:RNA binding"/>
    <property type="evidence" value="ECO:0007669"/>
    <property type="project" value="UniProtKB-KW"/>
</dbReference>
<evidence type="ECO:0000256" key="3">
    <source>
        <dbReference type="ARBA" id="ARBA00022884"/>
    </source>
</evidence>
<dbReference type="GO" id="GO:0052929">
    <property type="term" value="F:ATP:3'-cytidine-cytidine-tRNA adenylyltransferase activity"/>
    <property type="evidence" value="ECO:0007669"/>
    <property type="project" value="TreeGrafter"/>
</dbReference>
<comment type="caution">
    <text evidence="6">The sequence shown here is derived from an EMBL/GenBank/DDBJ whole genome shotgun (WGS) entry which is preliminary data.</text>
</comment>
<dbReference type="Pfam" id="PF01743">
    <property type="entry name" value="PolyA_pol"/>
    <property type="match status" value="1"/>
</dbReference>
<proteinExistence type="inferred from homology"/>
<name>A0A9P5YIZ2_9AGAR</name>
<evidence type="ECO:0000256" key="2">
    <source>
        <dbReference type="ARBA" id="ARBA00022679"/>
    </source>
</evidence>
<dbReference type="OrthoDB" id="445712at2759"/>
<dbReference type="GO" id="GO:0001680">
    <property type="term" value="P:tRNA 3'-terminal CCA addition"/>
    <property type="evidence" value="ECO:0007669"/>
    <property type="project" value="UniProtKB-ARBA"/>
</dbReference>
<evidence type="ECO:0000313" key="6">
    <source>
        <dbReference type="EMBL" id="KAF9470718.1"/>
    </source>
</evidence>
<sequence>MSLRRTIPRVPAPNKLEIHLTEVESTICDLLDDCTQYLRKEKGLSVTCRIAGGWVRDKLLGSQSNDMDVALSDIMGLAFAEFLADFAHSKGVTTGAITKIEQNPDQSKHLETATFKILGLDLDLVNLRSEEYAEGSRIPTGVAFGTPLEDALRRDITINALFYNVHTRKVEDFTKKGLDDIAKGLIRTPMPPRETFQDDPLRVLRCVRFSSRFGFEVAQEVKDAVKDPQIQDALVLKVARERVGDEVGKMIKGRDPLHAAQLIYELSLYHSIFSVIPSEAKLAMETTFATRSLDATLAAPSVLNALTHFEPCHPLVPHRSLLDIIRSDSATKARIYLATLLILYLGITYQDAKNKTHLVVTAVIRDSLKLGSQNHYLDGIPALFSAVSLIKAFMLGNHPSLDRVKLGLLLRDKYVHNAATGSHWTTSLLFSMVTELVPFYNVQNDQFNVDAAAKVISSYTSFAKTITELGLDKDVDAKPLLNGCEVGEVFGMSTRGPWIGKALQDVTEWQLGHPSGSKSECIEWLKGRGTARYITEEDLKSKPAKRIRTK</sequence>
<evidence type="ECO:0000256" key="1">
    <source>
        <dbReference type="ARBA" id="ARBA00007265"/>
    </source>
</evidence>
<keyword evidence="2 4" id="KW-0808">Transferase</keyword>
<dbReference type="AlphaFoldDB" id="A0A9P5YIZ2"/>
<reference evidence="6" key="1">
    <citation type="submission" date="2020-11" db="EMBL/GenBank/DDBJ databases">
        <authorList>
            <consortium name="DOE Joint Genome Institute"/>
            <person name="Ahrendt S."/>
            <person name="Riley R."/>
            <person name="Andreopoulos W."/>
            <person name="Labutti K."/>
            <person name="Pangilinan J."/>
            <person name="Ruiz-Duenas F.J."/>
            <person name="Barrasa J.M."/>
            <person name="Sanchez-Garcia M."/>
            <person name="Camarero S."/>
            <person name="Miyauchi S."/>
            <person name="Serrano A."/>
            <person name="Linde D."/>
            <person name="Babiker R."/>
            <person name="Drula E."/>
            <person name="Ayuso-Fernandez I."/>
            <person name="Pacheco R."/>
            <person name="Padilla G."/>
            <person name="Ferreira P."/>
            <person name="Barriuso J."/>
            <person name="Kellner H."/>
            <person name="Castanera R."/>
            <person name="Alfaro M."/>
            <person name="Ramirez L."/>
            <person name="Pisabarro A.G."/>
            <person name="Kuo A."/>
            <person name="Tritt A."/>
            <person name="Lipzen A."/>
            <person name="He G."/>
            <person name="Yan M."/>
            <person name="Ng V."/>
            <person name="Cullen D."/>
            <person name="Martin F."/>
            <person name="Rosso M.-N."/>
            <person name="Henrissat B."/>
            <person name="Hibbett D."/>
            <person name="Martinez A.T."/>
            <person name="Grigoriev I.V."/>
        </authorList>
    </citation>
    <scope>NUCLEOTIDE SEQUENCE</scope>
    <source>
        <strain evidence="6">CIRM-BRFM 674</strain>
    </source>
</reference>
<comment type="similarity">
    <text evidence="1 4">Belongs to the tRNA nucleotidyltransferase/poly(A) polymerase family.</text>
</comment>
<dbReference type="EMBL" id="MU155868">
    <property type="protein sequence ID" value="KAF9470718.1"/>
    <property type="molecule type" value="Genomic_DNA"/>
</dbReference>
<gene>
    <name evidence="6" type="ORF">BDN70DRAFT_888834</name>
</gene>
<dbReference type="SUPFAM" id="SSF81301">
    <property type="entry name" value="Nucleotidyltransferase"/>
    <property type="match status" value="1"/>
</dbReference>
<dbReference type="InterPro" id="IPR002646">
    <property type="entry name" value="PolA_pol_head_dom"/>
</dbReference>
<protein>
    <recommendedName>
        <fullName evidence="5">Poly A polymerase head domain-containing protein</fullName>
    </recommendedName>
</protein>
<evidence type="ECO:0000256" key="4">
    <source>
        <dbReference type="RuleBase" id="RU003953"/>
    </source>
</evidence>
<dbReference type="Proteomes" id="UP000807469">
    <property type="component" value="Unassembled WGS sequence"/>
</dbReference>
<keyword evidence="7" id="KW-1185">Reference proteome</keyword>
<dbReference type="SUPFAM" id="SSF81891">
    <property type="entry name" value="Poly A polymerase C-terminal region-like"/>
    <property type="match status" value="1"/>
</dbReference>